<dbReference type="SMR" id="Q20160"/>
<gene>
    <name evidence="3" type="ORF">CELE_F38E1.3</name>
    <name evidence="3 5" type="ORF">F38E1.3</name>
</gene>
<keyword evidence="1" id="KW-0067">ATP-binding</keyword>
<dbReference type="PROSITE" id="PS50011">
    <property type="entry name" value="PROTEIN_KINASE_DOM"/>
    <property type="match status" value="1"/>
</dbReference>
<evidence type="ECO:0000313" key="3">
    <source>
        <dbReference type="EMBL" id="CCD63656.1"/>
    </source>
</evidence>
<dbReference type="Bgee" id="WBGene00018178">
    <property type="expression patterns" value="Expressed in material anatomical entity and 2 other cell types or tissues"/>
</dbReference>
<dbReference type="SMART" id="SM00220">
    <property type="entry name" value="S_TKc"/>
    <property type="match status" value="1"/>
</dbReference>
<evidence type="ECO:0000313" key="4">
    <source>
        <dbReference type="Proteomes" id="UP000001940"/>
    </source>
</evidence>
<feature type="domain" description="Protein kinase" evidence="2">
    <location>
        <begin position="25"/>
        <end position="310"/>
    </location>
</feature>
<dbReference type="AGR" id="WB:WBGene00018178"/>
<dbReference type="GeneID" id="179220"/>
<dbReference type="GO" id="GO:0005634">
    <property type="term" value="C:nucleus"/>
    <property type="evidence" value="ECO:0000318"/>
    <property type="project" value="GO_Central"/>
</dbReference>
<dbReference type="PANTHER" id="PTHR11909">
    <property type="entry name" value="CASEIN KINASE-RELATED"/>
    <property type="match status" value="1"/>
</dbReference>
<proteinExistence type="predicted"/>
<dbReference type="OrthoDB" id="5872528at2759"/>
<dbReference type="KEGG" id="cel:CELE_F38E1.3"/>
<keyword evidence="1" id="KW-0547">Nucleotide-binding</keyword>
<dbReference type="GO" id="GO:0005737">
    <property type="term" value="C:cytoplasm"/>
    <property type="evidence" value="ECO:0000318"/>
    <property type="project" value="GO_Central"/>
</dbReference>
<dbReference type="InterPro" id="IPR011009">
    <property type="entry name" value="Kinase-like_dom_sf"/>
</dbReference>
<keyword evidence="3" id="KW-0808">Transferase</keyword>
<dbReference type="FunFam" id="1.10.510.10:FF:000967">
    <property type="entry name" value="Protein CBG11274"/>
    <property type="match status" value="1"/>
</dbReference>
<dbReference type="Gene3D" id="1.10.510.10">
    <property type="entry name" value="Transferase(Phosphotransferase) domain 1"/>
    <property type="match status" value="1"/>
</dbReference>
<dbReference type="HOGENOM" id="CLU_019279_2_5_1"/>
<dbReference type="STRING" id="6239.F38E1.3.1"/>
<dbReference type="CTD" id="179220"/>
<dbReference type="PhylomeDB" id="Q20160"/>
<dbReference type="Proteomes" id="UP000001940">
    <property type="component" value="Chromosome V"/>
</dbReference>
<protein>
    <submittedName>
        <fullName evidence="3">Protein kinase domain-containing protein</fullName>
    </submittedName>
</protein>
<evidence type="ECO:0000256" key="1">
    <source>
        <dbReference type="PROSITE-ProRule" id="PRU10141"/>
    </source>
</evidence>
<dbReference type="GO" id="GO:0005524">
    <property type="term" value="F:ATP binding"/>
    <property type="evidence" value="ECO:0007669"/>
    <property type="project" value="UniProtKB-UniRule"/>
</dbReference>
<dbReference type="RefSeq" id="NP_505159.1">
    <property type="nucleotide sequence ID" value="NM_072758.3"/>
</dbReference>
<dbReference type="PaxDb" id="6239-F38E1.3"/>
<dbReference type="eggNOG" id="KOG1164">
    <property type="taxonomic scope" value="Eukaryota"/>
</dbReference>
<evidence type="ECO:0000259" key="2">
    <source>
        <dbReference type="PROSITE" id="PS50011"/>
    </source>
</evidence>
<organism evidence="3 4">
    <name type="scientific">Caenorhabditis elegans</name>
    <dbReference type="NCBI Taxonomy" id="6239"/>
    <lineage>
        <taxon>Eukaryota</taxon>
        <taxon>Metazoa</taxon>
        <taxon>Ecdysozoa</taxon>
        <taxon>Nematoda</taxon>
        <taxon>Chromadorea</taxon>
        <taxon>Rhabditida</taxon>
        <taxon>Rhabditina</taxon>
        <taxon>Rhabditomorpha</taxon>
        <taxon>Rhabditoidea</taxon>
        <taxon>Rhabditidae</taxon>
        <taxon>Peloderinae</taxon>
        <taxon>Caenorhabditis</taxon>
    </lineage>
</organism>
<accession>Q20160</accession>
<dbReference type="UCSC" id="F38E1.3">
    <property type="organism name" value="c. elegans"/>
</dbReference>
<dbReference type="InParanoid" id="Q20160"/>
<name>Q20160_CAEEL</name>
<dbReference type="InterPro" id="IPR000719">
    <property type="entry name" value="Prot_kinase_dom"/>
</dbReference>
<dbReference type="AlphaFoldDB" id="Q20160"/>
<keyword evidence="4" id="KW-1185">Reference proteome</keyword>
<keyword evidence="3" id="KW-0418">Kinase</keyword>
<dbReference type="OMA" id="CVEALWV"/>
<dbReference type="WormBase" id="F38E1.3">
    <property type="protein sequence ID" value="CE04522"/>
    <property type="gene ID" value="WBGene00018178"/>
</dbReference>
<evidence type="ECO:0000313" key="5">
    <source>
        <dbReference type="WormBase" id="F38E1.3"/>
    </source>
</evidence>
<dbReference type="Pfam" id="PF00069">
    <property type="entry name" value="Pkinase"/>
    <property type="match status" value="1"/>
</dbReference>
<feature type="binding site" evidence="1">
    <location>
        <position position="54"/>
    </location>
    <ligand>
        <name>ATP</name>
        <dbReference type="ChEBI" id="CHEBI:30616"/>
    </ligand>
</feature>
<dbReference type="PROSITE" id="PS00107">
    <property type="entry name" value="PROTEIN_KINASE_ATP"/>
    <property type="match status" value="1"/>
</dbReference>
<dbReference type="FunCoup" id="Q20160">
    <property type="interactions" value="153"/>
</dbReference>
<dbReference type="SUPFAM" id="SSF56112">
    <property type="entry name" value="Protein kinase-like (PK-like)"/>
    <property type="match status" value="1"/>
</dbReference>
<dbReference type="InterPro" id="IPR017441">
    <property type="entry name" value="Protein_kinase_ATP_BS"/>
</dbReference>
<dbReference type="InterPro" id="IPR050235">
    <property type="entry name" value="CK1_Ser-Thr_kinase"/>
</dbReference>
<dbReference type="GO" id="GO:0004674">
    <property type="term" value="F:protein serine/threonine kinase activity"/>
    <property type="evidence" value="ECO:0000318"/>
    <property type="project" value="GO_Central"/>
</dbReference>
<dbReference type="GO" id="GO:0007165">
    <property type="term" value="P:signal transduction"/>
    <property type="evidence" value="ECO:0000318"/>
    <property type="project" value="GO_Central"/>
</dbReference>
<dbReference type="PIR" id="T34260">
    <property type="entry name" value="T34260"/>
</dbReference>
<sequence length="310" mass="35553">MSDDYDEEEVTFKTNTEISSKKANYVIDKLLGEGGFGAVYKVKDSKTGNFYAMKVEKKQEKKPSKLKMEIMILKLVCNERQTSHFTKIIDRGKKDKEGFFFLVMELAGSSLADLKRNRGKAFTCPTGLSVSQQCLEACEDLHKHGFIHRDLKPANFACGADDKQHTIYILDFGISRRIINNQNKLKTPRVTIRFKGTLKFASLSCHKGIEMGWKDDCESWFYMLLDLIVPFGLVWRGANDKDTVCKLKEEARGKKEMFQGIKCGVELNKIIVYIDKLQYQDHVDYQYIYKTLVDACDTCGGNMDAPYDWE</sequence>
<reference evidence="3 4" key="1">
    <citation type="journal article" date="1998" name="Science">
        <title>Genome sequence of the nematode C. elegans: a platform for investigating biology.</title>
        <authorList>
            <consortium name="The C. elegans sequencing consortium"/>
            <person name="Sulson J.E."/>
            <person name="Waterston R."/>
        </authorList>
    </citation>
    <scope>NUCLEOTIDE SEQUENCE [LARGE SCALE GENOMIC DNA]</scope>
    <source>
        <strain evidence="3 4">Bristol N2</strain>
    </source>
</reference>
<dbReference type="EMBL" id="BX284605">
    <property type="protein sequence ID" value="CCD63656.1"/>
    <property type="molecule type" value="Genomic_DNA"/>
</dbReference>